<keyword evidence="2" id="KW-1185">Reference proteome</keyword>
<evidence type="ECO:0000313" key="1">
    <source>
        <dbReference type="EMBL" id="SDH60664.1"/>
    </source>
</evidence>
<sequence length="35" mass="4211">MRKGAGLFWQISHLMIFKNNKRNDEFKIIVNGKYL</sequence>
<gene>
    <name evidence="1" type="ORF">SAMN05421846_101295</name>
</gene>
<dbReference type="AlphaFoldDB" id="A0A1G8DSJ3"/>
<accession>A0A1G8DSJ3</accession>
<protein>
    <submittedName>
        <fullName evidence="1">Uncharacterized protein</fullName>
    </submittedName>
</protein>
<dbReference type="EMBL" id="FNDW01000001">
    <property type="protein sequence ID" value="SDH60664.1"/>
    <property type="molecule type" value="Genomic_DNA"/>
</dbReference>
<organism evidence="1 2">
    <name type="scientific">Chryseobacterium taeanense</name>
    <dbReference type="NCBI Taxonomy" id="311334"/>
    <lineage>
        <taxon>Bacteria</taxon>
        <taxon>Pseudomonadati</taxon>
        <taxon>Bacteroidota</taxon>
        <taxon>Flavobacteriia</taxon>
        <taxon>Flavobacteriales</taxon>
        <taxon>Weeksellaceae</taxon>
        <taxon>Chryseobacterium group</taxon>
        <taxon>Chryseobacterium</taxon>
    </lineage>
</organism>
<evidence type="ECO:0000313" key="2">
    <source>
        <dbReference type="Proteomes" id="UP000198869"/>
    </source>
</evidence>
<reference evidence="2" key="1">
    <citation type="submission" date="2016-10" db="EMBL/GenBank/DDBJ databases">
        <authorList>
            <person name="Varghese N."/>
            <person name="Submissions S."/>
        </authorList>
    </citation>
    <scope>NUCLEOTIDE SEQUENCE [LARGE SCALE GENOMIC DNA]</scope>
    <source>
        <strain evidence="2">DSM 17071</strain>
    </source>
</reference>
<name>A0A1G8DSJ3_9FLAO</name>
<dbReference type="Proteomes" id="UP000198869">
    <property type="component" value="Unassembled WGS sequence"/>
</dbReference>
<proteinExistence type="predicted"/>